<comment type="similarity">
    <text evidence="1 6">Belongs to the iron/ascorbate-dependent oxidoreductase family.</text>
</comment>
<evidence type="ECO:0000256" key="6">
    <source>
        <dbReference type="RuleBase" id="RU003682"/>
    </source>
</evidence>
<dbReference type="EMBL" id="CP093344">
    <property type="protein sequence ID" value="WOG87188.1"/>
    <property type="molecule type" value="Genomic_DNA"/>
</dbReference>
<dbReference type="FunFam" id="2.60.120.330:FF:000005">
    <property type="entry name" value="1-aminocyclopropane-1-carboxylate oxidase homolog 1"/>
    <property type="match status" value="1"/>
</dbReference>
<dbReference type="Proteomes" id="UP000077755">
    <property type="component" value="Chromosome 2"/>
</dbReference>
<dbReference type="GO" id="GO:0016705">
    <property type="term" value="F:oxidoreductase activity, acting on paired donors, with incorporation or reduction of molecular oxygen"/>
    <property type="evidence" value="ECO:0007669"/>
    <property type="project" value="UniProtKB-ARBA"/>
</dbReference>
<dbReference type="Pfam" id="PF14226">
    <property type="entry name" value="DIOX_N"/>
    <property type="match status" value="1"/>
</dbReference>
<protein>
    <recommendedName>
        <fullName evidence="7">Fe2OG dioxygenase domain-containing protein</fullName>
    </recommendedName>
</protein>
<proteinExistence type="inferred from homology"/>
<dbReference type="InterPro" id="IPR026992">
    <property type="entry name" value="DIOX_N"/>
</dbReference>
<organism evidence="8 9">
    <name type="scientific">Daucus carota subsp. sativus</name>
    <name type="common">Carrot</name>
    <dbReference type="NCBI Taxonomy" id="79200"/>
    <lineage>
        <taxon>Eukaryota</taxon>
        <taxon>Viridiplantae</taxon>
        <taxon>Streptophyta</taxon>
        <taxon>Embryophyta</taxon>
        <taxon>Tracheophyta</taxon>
        <taxon>Spermatophyta</taxon>
        <taxon>Magnoliopsida</taxon>
        <taxon>eudicotyledons</taxon>
        <taxon>Gunneridae</taxon>
        <taxon>Pentapetalae</taxon>
        <taxon>asterids</taxon>
        <taxon>campanulids</taxon>
        <taxon>Apiales</taxon>
        <taxon>Apiaceae</taxon>
        <taxon>Apioideae</taxon>
        <taxon>Scandiceae</taxon>
        <taxon>Daucinae</taxon>
        <taxon>Daucus</taxon>
        <taxon>Daucus sect. Daucus</taxon>
    </lineage>
</organism>
<dbReference type="AlphaFoldDB" id="A0AAF0WFH8"/>
<gene>
    <name evidence="8" type="ORF">DCAR_0206411</name>
</gene>
<dbReference type="GO" id="GO:0051213">
    <property type="term" value="F:dioxygenase activity"/>
    <property type="evidence" value="ECO:0007669"/>
    <property type="project" value="UniProtKB-ARBA"/>
</dbReference>
<keyword evidence="3" id="KW-0847">Vitamin C</keyword>
<accession>A0AAF0WFH8</accession>
<evidence type="ECO:0000313" key="9">
    <source>
        <dbReference type="Proteomes" id="UP000077755"/>
    </source>
</evidence>
<reference evidence="8" key="2">
    <citation type="submission" date="2022-03" db="EMBL/GenBank/DDBJ databases">
        <title>Draft title - Genomic analysis of global carrot germplasm unveils the trajectory of domestication and the origin of high carotenoid orange carrot.</title>
        <authorList>
            <person name="Iorizzo M."/>
            <person name="Ellison S."/>
            <person name="Senalik D."/>
            <person name="Macko-Podgorni A."/>
            <person name="Grzebelus D."/>
            <person name="Bostan H."/>
            <person name="Rolling W."/>
            <person name="Curaba J."/>
            <person name="Simon P."/>
        </authorList>
    </citation>
    <scope>NUCLEOTIDE SEQUENCE</scope>
    <source>
        <tissue evidence="8">Leaf</tissue>
    </source>
</reference>
<feature type="domain" description="Fe2OG dioxygenase" evidence="7">
    <location>
        <begin position="210"/>
        <end position="309"/>
    </location>
</feature>
<dbReference type="GO" id="GO:0031418">
    <property type="term" value="F:L-ascorbic acid binding"/>
    <property type="evidence" value="ECO:0007669"/>
    <property type="project" value="UniProtKB-KW"/>
</dbReference>
<evidence type="ECO:0000259" key="7">
    <source>
        <dbReference type="PROSITE" id="PS51471"/>
    </source>
</evidence>
<evidence type="ECO:0000256" key="2">
    <source>
        <dbReference type="ARBA" id="ARBA00022723"/>
    </source>
</evidence>
<keyword evidence="9" id="KW-1185">Reference proteome</keyword>
<keyword evidence="5 6" id="KW-0408">Iron</keyword>
<evidence type="ECO:0000256" key="5">
    <source>
        <dbReference type="ARBA" id="ARBA00023004"/>
    </source>
</evidence>
<name>A0AAF0WFH8_DAUCS</name>
<dbReference type="PANTHER" id="PTHR10209:SF714">
    <property type="entry name" value="1-AMINOCYCLOPROPANE-1-CARBOXYLATE OXIDASE HOMOLOG 11-RELATED"/>
    <property type="match status" value="1"/>
</dbReference>
<dbReference type="Gene3D" id="2.60.120.330">
    <property type="entry name" value="B-lactam Antibiotic, Isopenicillin N Synthase, Chain"/>
    <property type="match status" value="1"/>
</dbReference>
<dbReference type="PANTHER" id="PTHR10209">
    <property type="entry name" value="OXIDOREDUCTASE, 2OG-FE II OXYGENASE FAMILY PROTEIN"/>
    <property type="match status" value="1"/>
</dbReference>
<dbReference type="GO" id="GO:0046872">
    <property type="term" value="F:metal ion binding"/>
    <property type="evidence" value="ECO:0007669"/>
    <property type="project" value="UniProtKB-KW"/>
</dbReference>
<dbReference type="InterPro" id="IPR044861">
    <property type="entry name" value="IPNS-like_FE2OG_OXY"/>
</dbReference>
<dbReference type="SUPFAM" id="SSF51197">
    <property type="entry name" value="Clavaminate synthase-like"/>
    <property type="match status" value="1"/>
</dbReference>
<dbReference type="InterPro" id="IPR005123">
    <property type="entry name" value="Oxoglu/Fe-dep_dioxygenase_dom"/>
</dbReference>
<evidence type="ECO:0000256" key="3">
    <source>
        <dbReference type="ARBA" id="ARBA00022896"/>
    </source>
</evidence>
<evidence type="ECO:0000256" key="4">
    <source>
        <dbReference type="ARBA" id="ARBA00023002"/>
    </source>
</evidence>
<evidence type="ECO:0000256" key="1">
    <source>
        <dbReference type="ARBA" id="ARBA00008056"/>
    </source>
</evidence>
<evidence type="ECO:0000313" key="8">
    <source>
        <dbReference type="EMBL" id="WOG87188.1"/>
    </source>
</evidence>
<keyword evidence="4 6" id="KW-0560">Oxidoreductase</keyword>
<dbReference type="Pfam" id="PF03171">
    <property type="entry name" value="2OG-FeII_Oxy"/>
    <property type="match status" value="1"/>
</dbReference>
<dbReference type="InterPro" id="IPR027443">
    <property type="entry name" value="IPNS-like_sf"/>
</dbReference>
<sequence length="373" mass="41539">MAEIMVAEAHQAWCKEMEAFEETKAGIKGLVDSGVSKVPRIFVHPDQDKLPKAPSDSLQVPVIDLEGIDVRRAEIVGLIRGACETWGCFQLINHGMEGGIIDATLEAIRKLHEQPNEAKAGLFSDDSSQQVRFYTTNGLVDESRPGPWRDAMACAFLDDKLDSEKIPAVCRKEMEDYVKSIIKIRDNLSELLSEALGLSRDYLGSLECMKSEYMTWLYYPPCPEPHLTFGAGQHSDPTFLTIILQDTIGGLQFLHQDHWVDAVPIPGALIAHVGDLMQVISNDKFKSVEHRVLARADETRVSAACFLYPSAQNIQKPFGPIKELISDTNPCIYKEVFPLEYATFYQTKPLDGSSALSHYKLELNGNQENAQPA</sequence>
<dbReference type="PROSITE" id="PS51471">
    <property type="entry name" value="FE2OG_OXY"/>
    <property type="match status" value="1"/>
</dbReference>
<keyword evidence="2 6" id="KW-0479">Metal-binding</keyword>
<reference evidence="8" key="1">
    <citation type="journal article" date="2016" name="Nat. Genet.">
        <title>A high-quality carrot genome assembly provides new insights into carotenoid accumulation and asterid genome evolution.</title>
        <authorList>
            <person name="Iorizzo M."/>
            <person name="Ellison S."/>
            <person name="Senalik D."/>
            <person name="Zeng P."/>
            <person name="Satapoomin P."/>
            <person name="Huang J."/>
            <person name="Bowman M."/>
            <person name="Iovene M."/>
            <person name="Sanseverino W."/>
            <person name="Cavagnaro P."/>
            <person name="Yildiz M."/>
            <person name="Macko-Podgorni A."/>
            <person name="Moranska E."/>
            <person name="Grzebelus E."/>
            <person name="Grzebelus D."/>
            <person name="Ashrafi H."/>
            <person name="Zheng Z."/>
            <person name="Cheng S."/>
            <person name="Spooner D."/>
            <person name="Van Deynze A."/>
            <person name="Simon P."/>
        </authorList>
    </citation>
    <scope>NUCLEOTIDE SEQUENCE</scope>
    <source>
        <tissue evidence="8">Leaf</tissue>
    </source>
</reference>